<dbReference type="OrthoDB" id="4160379at2759"/>
<keyword evidence="3" id="KW-1185">Reference proteome</keyword>
<dbReference type="OMA" id="THTTIEN"/>
<organism evidence="2 3">
    <name type="scientific">Cochliobolus heterostrophus (strain C5 / ATCC 48332 / race O)</name>
    <name type="common">Southern corn leaf blight fungus</name>
    <name type="synonym">Bipolaris maydis</name>
    <dbReference type="NCBI Taxonomy" id="701091"/>
    <lineage>
        <taxon>Eukaryota</taxon>
        <taxon>Fungi</taxon>
        <taxon>Dikarya</taxon>
        <taxon>Ascomycota</taxon>
        <taxon>Pezizomycotina</taxon>
        <taxon>Dothideomycetes</taxon>
        <taxon>Pleosporomycetidae</taxon>
        <taxon>Pleosporales</taxon>
        <taxon>Pleosporineae</taxon>
        <taxon>Pleosporaceae</taxon>
        <taxon>Bipolaris</taxon>
    </lineage>
</organism>
<proteinExistence type="predicted"/>
<evidence type="ECO:0000313" key="3">
    <source>
        <dbReference type="Proteomes" id="UP000016936"/>
    </source>
</evidence>
<reference evidence="3" key="2">
    <citation type="journal article" date="2013" name="PLoS Genet.">
        <title>Comparative genome structure, secondary metabolite, and effector coding capacity across Cochliobolus pathogens.</title>
        <authorList>
            <person name="Condon B.J."/>
            <person name="Leng Y."/>
            <person name="Wu D."/>
            <person name="Bushley K.E."/>
            <person name="Ohm R.A."/>
            <person name="Otillar R."/>
            <person name="Martin J."/>
            <person name="Schackwitz W."/>
            <person name="Grimwood J."/>
            <person name="MohdZainudin N."/>
            <person name="Xue C."/>
            <person name="Wang R."/>
            <person name="Manning V.A."/>
            <person name="Dhillon B."/>
            <person name="Tu Z.J."/>
            <person name="Steffenson B.J."/>
            <person name="Salamov A."/>
            <person name="Sun H."/>
            <person name="Lowry S."/>
            <person name="LaButti K."/>
            <person name="Han J."/>
            <person name="Copeland A."/>
            <person name="Lindquist E."/>
            <person name="Barry K."/>
            <person name="Schmutz J."/>
            <person name="Baker S.E."/>
            <person name="Ciuffetti L.M."/>
            <person name="Grigoriev I.V."/>
            <person name="Zhong S."/>
            <person name="Turgeon B.G."/>
        </authorList>
    </citation>
    <scope>NUCLEOTIDE SEQUENCE [LARGE SCALE GENOMIC DNA]</scope>
    <source>
        <strain evidence="3">C5 / ATCC 48332 / race O</strain>
    </source>
</reference>
<evidence type="ECO:0000256" key="1">
    <source>
        <dbReference type="SAM" id="MobiDB-lite"/>
    </source>
</evidence>
<dbReference type="HOGENOM" id="CLU_003093_2_1_1"/>
<evidence type="ECO:0000313" key="2">
    <source>
        <dbReference type="EMBL" id="EMD86838.1"/>
    </source>
</evidence>
<protein>
    <submittedName>
        <fullName evidence="2">Uncharacterized protein</fullName>
    </submittedName>
</protein>
<gene>
    <name evidence="2" type="ORF">COCHEDRAFT_1218347</name>
</gene>
<dbReference type="EMBL" id="KB445584">
    <property type="protein sequence ID" value="EMD86838.1"/>
    <property type="molecule type" value="Genomic_DNA"/>
</dbReference>
<dbReference type="Proteomes" id="UP000016936">
    <property type="component" value="Unassembled WGS sequence"/>
</dbReference>
<reference evidence="2 3" key="1">
    <citation type="journal article" date="2012" name="PLoS Pathog.">
        <title>Diverse lifestyles and strategies of plant pathogenesis encoded in the genomes of eighteen Dothideomycetes fungi.</title>
        <authorList>
            <person name="Ohm R.A."/>
            <person name="Feau N."/>
            <person name="Henrissat B."/>
            <person name="Schoch C.L."/>
            <person name="Horwitz B.A."/>
            <person name="Barry K.W."/>
            <person name="Condon B.J."/>
            <person name="Copeland A.C."/>
            <person name="Dhillon B."/>
            <person name="Glaser F."/>
            <person name="Hesse C.N."/>
            <person name="Kosti I."/>
            <person name="LaButti K."/>
            <person name="Lindquist E.A."/>
            <person name="Lucas S."/>
            <person name="Salamov A.A."/>
            <person name="Bradshaw R.E."/>
            <person name="Ciuffetti L."/>
            <person name="Hamelin R.C."/>
            <person name="Kema G.H.J."/>
            <person name="Lawrence C."/>
            <person name="Scott J.A."/>
            <person name="Spatafora J.W."/>
            <person name="Turgeon B.G."/>
            <person name="de Wit P.J.G.M."/>
            <person name="Zhong S."/>
            <person name="Goodwin S.B."/>
            <person name="Grigoriev I.V."/>
        </authorList>
    </citation>
    <scope>NUCLEOTIDE SEQUENCE [LARGE SCALE GENOMIC DNA]</scope>
    <source>
        <strain evidence="3">C5 / ATCC 48332 / race O</strain>
    </source>
</reference>
<feature type="region of interest" description="Disordered" evidence="1">
    <location>
        <begin position="709"/>
        <end position="739"/>
    </location>
</feature>
<sequence>MEDEEEEEEQRSYGENDMVALDAELEHDENTEWLRGCEWPTWFAHKPIHIIVAAAALPSVRTSEDLVLGLWNGFECVSSAQTERVIWKILEASRIVFQRCEMTLKQTPRVLRCWLRSWTPSFLPYPFELPQREQTRRRYYVIHERFLCYIFRILALSRSIKEPTSEISGLQLTTAQLAMMNHIWSRFSNVSQQADCGVLLQPSLDGVHENLFQLLVMFWTDLSHDGNMSRSAIMHFSGVLGIHPTELFFRKPYNYTPFISALLWVGRLIILEYALPLAPYNHLKAPWPERTVYPDQSQRLREHIRPKYLQRGSLAPAGYLIERLQHGRAIARREGPQTNISWSLDGLTLYIADTQVHMRQFRETIHSVVVRLQNLTQDLLFNWWPDVQLNAVQDDLAAHRPGFSFLTHPANKLQGSFRIVSRLAFSEQGGFSLETRRGKAKMERYLKKSDQFIRLLYAAMHMTNGMPARGEEFRVLRWADTVSVQRNIFVYKGKVVLVFSYNKANTNTNNSFYIVRSPCPIVQRILYLYLVYIRPFRGLISRNLGILPKNSTNPHLFSTHESATSCFSSDQAYASLKKATAGCSVPMNTSLYRQTAVSIAKKHLPGLVAPFDPSTPKDYNGFLQLLAFQTGHRPVTHASAYALEHGFPTKLQPDLIDRYLVNSHMWHEFTLTREEDVLDDSLADARYASSSTSQVDYCPDNVNARRLECGTPEESDVNLSDEPSPRQRQEERQQRRKKRGRENILEVLIQLSNIDQ</sequence>
<accession>M2UFV0</accession>
<dbReference type="AlphaFoldDB" id="M2UFV0"/>
<feature type="compositionally biased region" description="Basic and acidic residues" evidence="1">
    <location>
        <begin position="723"/>
        <end position="733"/>
    </location>
</feature>
<name>M2UFV0_COCH5</name>